<dbReference type="SUPFAM" id="SSF55729">
    <property type="entry name" value="Acyl-CoA N-acyltransferases (Nat)"/>
    <property type="match status" value="1"/>
</dbReference>
<dbReference type="PROSITE" id="PS51186">
    <property type="entry name" value="GNAT"/>
    <property type="match status" value="1"/>
</dbReference>
<evidence type="ECO:0000256" key="1">
    <source>
        <dbReference type="ARBA" id="ARBA00022679"/>
    </source>
</evidence>
<evidence type="ECO:0000313" key="5">
    <source>
        <dbReference type="Proteomes" id="UP000295008"/>
    </source>
</evidence>
<dbReference type="Gene3D" id="3.40.630.30">
    <property type="match status" value="1"/>
</dbReference>
<dbReference type="Pfam" id="PF00583">
    <property type="entry name" value="Acetyltransf_1"/>
    <property type="match status" value="1"/>
</dbReference>
<evidence type="ECO:0000313" key="4">
    <source>
        <dbReference type="EMBL" id="TCL58818.1"/>
    </source>
</evidence>
<dbReference type="CDD" id="cd04301">
    <property type="entry name" value="NAT_SF"/>
    <property type="match status" value="1"/>
</dbReference>
<name>A0A4R1R0M4_HYDET</name>
<evidence type="ECO:0000259" key="3">
    <source>
        <dbReference type="PROSITE" id="PS51186"/>
    </source>
</evidence>
<dbReference type="EMBL" id="SLUN01000040">
    <property type="protein sequence ID" value="TCL58818.1"/>
    <property type="molecule type" value="Genomic_DNA"/>
</dbReference>
<keyword evidence="2" id="KW-0012">Acyltransferase</keyword>
<keyword evidence="1 4" id="KW-0808">Transferase</keyword>
<dbReference type="InterPro" id="IPR050832">
    <property type="entry name" value="Bact_Acetyltransf"/>
</dbReference>
<feature type="domain" description="N-acetyltransferase" evidence="3">
    <location>
        <begin position="5"/>
        <end position="121"/>
    </location>
</feature>
<dbReference type="Proteomes" id="UP000295008">
    <property type="component" value="Unassembled WGS sequence"/>
</dbReference>
<sequence>MEMAITIRPENESDYQAVENLTREAFWDLYQPGCVEHLLAHKLRKVQAFLAELDYVAERDHQIVGNIMYSKAKISDENGNAHEVITFGPLSVLPSHQKEGVGSALIHHTKKLAAEMGIRRS</sequence>
<protein>
    <submittedName>
        <fullName evidence="4">Acetyltransferase (GNAT) family protein</fullName>
    </submittedName>
</protein>
<dbReference type="GO" id="GO:0016747">
    <property type="term" value="F:acyltransferase activity, transferring groups other than amino-acyl groups"/>
    <property type="evidence" value="ECO:0007669"/>
    <property type="project" value="InterPro"/>
</dbReference>
<gene>
    <name evidence="4" type="ORF">EDC14_104032</name>
</gene>
<comment type="caution">
    <text evidence="4">The sequence shown here is derived from an EMBL/GenBank/DDBJ whole genome shotgun (WGS) entry which is preliminary data.</text>
</comment>
<accession>A0A4R1R0M4</accession>
<organism evidence="4 5">
    <name type="scientific">Hydrogenispora ethanolica</name>
    <dbReference type="NCBI Taxonomy" id="1082276"/>
    <lineage>
        <taxon>Bacteria</taxon>
        <taxon>Bacillati</taxon>
        <taxon>Bacillota</taxon>
        <taxon>Hydrogenispora</taxon>
    </lineage>
</organism>
<reference evidence="4 5" key="1">
    <citation type="submission" date="2019-03" db="EMBL/GenBank/DDBJ databases">
        <title>Genomic Encyclopedia of Type Strains, Phase IV (KMG-IV): sequencing the most valuable type-strain genomes for metagenomic binning, comparative biology and taxonomic classification.</title>
        <authorList>
            <person name="Goeker M."/>
        </authorList>
    </citation>
    <scope>NUCLEOTIDE SEQUENCE [LARGE SCALE GENOMIC DNA]</scope>
    <source>
        <strain evidence="4 5">LX-B</strain>
    </source>
</reference>
<evidence type="ECO:0000256" key="2">
    <source>
        <dbReference type="ARBA" id="ARBA00023315"/>
    </source>
</evidence>
<dbReference type="PANTHER" id="PTHR43877:SF1">
    <property type="entry name" value="ACETYLTRANSFERASE"/>
    <property type="match status" value="1"/>
</dbReference>
<keyword evidence="5" id="KW-1185">Reference proteome</keyword>
<dbReference type="AlphaFoldDB" id="A0A4R1R0M4"/>
<dbReference type="PANTHER" id="PTHR43877">
    <property type="entry name" value="AMINOALKYLPHOSPHONATE N-ACETYLTRANSFERASE-RELATED-RELATED"/>
    <property type="match status" value="1"/>
</dbReference>
<proteinExistence type="predicted"/>
<dbReference type="InterPro" id="IPR016181">
    <property type="entry name" value="Acyl_CoA_acyltransferase"/>
</dbReference>
<dbReference type="InterPro" id="IPR000182">
    <property type="entry name" value="GNAT_dom"/>
</dbReference>